<sequence>MDNGANISSGDVAQFACTAAEQNSIDMLKSIIQCGGDVTLPRSNGTTALHMAVCEGNSETVKFLLDQGADIDKADVHGWTPRGLADHQGHEEIKELFSVKQAVNTSSIVHIPQNPESNYLRKYQSESNMPPRFSQDSCTTPVRESNCSDMPPRRRRSNNYQNSLVGFMTTNNRGEVSFCLLKKLVSIS</sequence>
<feature type="repeat" description="ANK" evidence="6">
    <location>
        <begin position="44"/>
        <end position="76"/>
    </location>
</feature>
<reference evidence="8 9" key="1">
    <citation type="submission" date="2024-03" db="EMBL/GenBank/DDBJ databases">
        <authorList>
            <person name="Gkanogiannis A."/>
            <person name="Becerra Lopez-Lavalle L."/>
        </authorList>
    </citation>
    <scope>NUCLEOTIDE SEQUENCE [LARGE SCALE GENOMIC DNA]</scope>
</reference>
<keyword evidence="5" id="KW-0407">Ion channel</keyword>
<dbReference type="PANTHER" id="PTHR45743">
    <property type="entry name" value="POTASSIUM CHANNEL AKT1"/>
    <property type="match status" value="1"/>
</dbReference>
<evidence type="ECO:0008006" key="10">
    <source>
        <dbReference type="Google" id="ProtNLM"/>
    </source>
</evidence>
<evidence type="ECO:0000313" key="8">
    <source>
        <dbReference type="EMBL" id="CAK9317453.1"/>
    </source>
</evidence>
<feature type="region of interest" description="Disordered" evidence="7">
    <location>
        <begin position="129"/>
        <end position="158"/>
    </location>
</feature>
<evidence type="ECO:0000256" key="2">
    <source>
        <dbReference type="ARBA" id="ARBA00022826"/>
    </source>
</evidence>
<evidence type="ECO:0000256" key="6">
    <source>
        <dbReference type="PROSITE-ProRule" id="PRU00023"/>
    </source>
</evidence>
<evidence type="ECO:0000256" key="5">
    <source>
        <dbReference type="ARBA" id="ARBA00023303"/>
    </source>
</evidence>
<dbReference type="InterPro" id="IPR002110">
    <property type="entry name" value="Ankyrin_rpt"/>
</dbReference>
<keyword evidence="3" id="KW-0851">Voltage-gated channel</keyword>
<feature type="compositionally biased region" description="Polar residues" evidence="7">
    <location>
        <begin position="134"/>
        <end position="148"/>
    </location>
</feature>
<dbReference type="EMBL" id="OZ021737">
    <property type="protein sequence ID" value="CAK9317453.1"/>
    <property type="molecule type" value="Genomic_DNA"/>
</dbReference>
<keyword evidence="3" id="KW-0813">Transport</keyword>
<proteinExistence type="predicted"/>
<gene>
    <name evidence="8" type="ORF">CITCOLO1_LOCUS9357</name>
</gene>
<name>A0ABP0YEP6_9ROSI</name>
<dbReference type="InterPro" id="IPR036770">
    <property type="entry name" value="Ankyrin_rpt-contain_sf"/>
</dbReference>
<evidence type="ECO:0000256" key="3">
    <source>
        <dbReference type="ARBA" id="ARBA00022882"/>
    </source>
</evidence>
<dbReference type="Gene3D" id="1.25.40.20">
    <property type="entry name" value="Ankyrin repeat-containing domain"/>
    <property type="match status" value="1"/>
</dbReference>
<accession>A0ABP0YEP6</accession>
<dbReference type="PANTHER" id="PTHR45743:SF2">
    <property type="entry name" value="POTASSIUM CHANNEL AKT1"/>
    <property type="match status" value="1"/>
</dbReference>
<evidence type="ECO:0000256" key="7">
    <source>
        <dbReference type="SAM" id="MobiDB-lite"/>
    </source>
</evidence>
<dbReference type="SMART" id="SM00248">
    <property type="entry name" value="ANK"/>
    <property type="match status" value="2"/>
</dbReference>
<evidence type="ECO:0000256" key="4">
    <source>
        <dbReference type="ARBA" id="ARBA00022958"/>
    </source>
</evidence>
<keyword evidence="3" id="KW-0406">Ion transport</keyword>
<dbReference type="PROSITE" id="PS50088">
    <property type="entry name" value="ANK_REPEAT"/>
    <property type="match status" value="1"/>
</dbReference>
<dbReference type="SUPFAM" id="SSF48403">
    <property type="entry name" value="Ankyrin repeat"/>
    <property type="match status" value="1"/>
</dbReference>
<dbReference type="Pfam" id="PF12796">
    <property type="entry name" value="Ank_2"/>
    <property type="match status" value="1"/>
</dbReference>
<keyword evidence="6" id="KW-0040">ANK repeat</keyword>
<dbReference type="PROSITE" id="PS50297">
    <property type="entry name" value="ANK_REP_REGION"/>
    <property type="match status" value="1"/>
</dbReference>
<evidence type="ECO:0000256" key="1">
    <source>
        <dbReference type="ARBA" id="ARBA00022538"/>
    </source>
</evidence>
<dbReference type="InterPro" id="IPR045319">
    <property type="entry name" value="KAT/AKT"/>
</dbReference>
<protein>
    <recommendedName>
        <fullName evidence="10">ANK_REP_REGION domain-containing protein</fullName>
    </recommendedName>
</protein>
<keyword evidence="1" id="KW-0633">Potassium transport</keyword>
<organism evidence="8 9">
    <name type="scientific">Citrullus colocynthis</name>
    <name type="common">colocynth</name>
    <dbReference type="NCBI Taxonomy" id="252529"/>
    <lineage>
        <taxon>Eukaryota</taxon>
        <taxon>Viridiplantae</taxon>
        <taxon>Streptophyta</taxon>
        <taxon>Embryophyta</taxon>
        <taxon>Tracheophyta</taxon>
        <taxon>Spermatophyta</taxon>
        <taxon>Magnoliopsida</taxon>
        <taxon>eudicotyledons</taxon>
        <taxon>Gunneridae</taxon>
        <taxon>Pentapetalae</taxon>
        <taxon>rosids</taxon>
        <taxon>fabids</taxon>
        <taxon>Cucurbitales</taxon>
        <taxon>Cucurbitaceae</taxon>
        <taxon>Benincaseae</taxon>
        <taxon>Citrullus</taxon>
    </lineage>
</organism>
<evidence type="ECO:0000313" key="9">
    <source>
        <dbReference type="Proteomes" id="UP001642487"/>
    </source>
</evidence>
<keyword evidence="2" id="KW-0631">Potassium channel</keyword>
<keyword evidence="4" id="KW-0630">Potassium</keyword>
<keyword evidence="9" id="KW-1185">Reference proteome</keyword>
<dbReference type="Proteomes" id="UP001642487">
    <property type="component" value="Chromosome 3"/>
</dbReference>